<sequence length="248" mass="27721">MKIVVIIPSRYGSTRFEGKPLALISGKPMIQRVYERAKQAACVTDVVIATDDSRIFDAVTKFSGNVVMTSAENRSGTDRVGEVAEKMGLGPDDIVVNVQGDQPLLDPRCLDEVVAPLKLGIQNSEFAMSTLAFKIENPDEIAHSKNVKVTFDNRGVALYFSRSPIPYGRDASLRFDTYKHLGVYAYTKRFLEIFRELPEGRLEAIEKLEQLRALENGHKIMVVVTSYDSPEVDLPEDIARVEKLKLEI</sequence>
<protein>
    <recommendedName>
        <fullName evidence="5">3-deoxy-manno-octulosonate cytidylyltransferase</fullName>
        <ecNumber evidence="5">2.7.7.38</ecNumber>
    </recommendedName>
    <alternativeName>
        <fullName evidence="5">CMP-2-keto-3-deoxyoctulosonic acid synthase</fullName>
        <shortName evidence="5">CKS</shortName>
        <shortName evidence="5">CMP-KDO synthase</shortName>
    </alternativeName>
</protein>
<keyword evidence="3 5" id="KW-0548">Nucleotidyltransferase</keyword>
<accession>A0A975BV75</accession>
<proteinExistence type="inferred from homology"/>
<dbReference type="Proteomes" id="UP000663722">
    <property type="component" value="Chromosome"/>
</dbReference>
<comment type="pathway">
    <text evidence="5">Nucleotide-sugar biosynthesis; CMP-3-deoxy-D-manno-octulosonate biosynthesis; CMP-3-deoxy-D-manno-octulosonate from 3-deoxy-D-manno-octulosonate and CTP: step 1/1.</text>
</comment>
<dbReference type="CDD" id="cd02517">
    <property type="entry name" value="CMP-KDO-Synthetase"/>
    <property type="match status" value="1"/>
</dbReference>
<evidence type="ECO:0000313" key="6">
    <source>
        <dbReference type="EMBL" id="QTA92376.1"/>
    </source>
</evidence>
<dbReference type="InterPro" id="IPR003329">
    <property type="entry name" value="Cytidylyl_trans"/>
</dbReference>
<dbReference type="GO" id="GO:0005829">
    <property type="term" value="C:cytosol"/>
    <property type="evidence" value="ECO:0007669"/>
    <property type="project" value="TreeGrafter"/>
</dbReference>
<dbReference type="EC" id="2.7.7.38" evidence="5"/>
<dbReference type="HAMAP" id="MF_00057">
    <property type="entry name" value="KdsB"/>
    <property type="match status" value="1"/>
</dbReference>
<evidence type="ECO:0000256" key="4">
    <source>
        <dbReference type="ARBA" id="ARBA00022985"/>
    </source>
</evidence>
<organism evidence="6 7">
    <name type="scientific">Desulfonema magnum</name>
    <dbReference type="NCBI Taxonomy" id="45655"/>
    <lineage>
        <taxon>Bacteria</taxon>
        <taxon>Pseudomonadati</taxon>
        <taxon>Thermodesulfobacteriota</taxon>
        <taxon>Desulfobacteria</taxon>
        <taxon>Desulfobacterales</taxon>
        <taxon>Desulfococcaceae</taxon>
        <taxon>Desulfonema</taxon>
    </lineage>
</organism>
<dbReference type="KEGG" id="dmm:dnm_084550"/>
<gene>
    <name evidence="5 6" type="primary">kdsB</name>
    <name evidence="6" type="ORF">dnm_084550</name>
</gene>
<evidence type="ECO:0000256" key="5">
    <source>
        <dbReference type="HAMAP-Rule" id="MF_00057"/>
    </source>
</evidence>
<dbReference type="SUPFAM" id="SSF53448">
    <property type="entry name" value="Nucleotide-diphospho-sugar transferases"/>
    <property type="match status" value="1"/>
</dbReference>
<reference evidence="6" key="1">
    <citation type="journal article" date="2021" name="Microb. Physiol.">
        <title>Proteogenomic Insights into the Physiology of Marine, Sulfate-Reducing, Filamentous Desulfonema limicola and Desulfonema magnum.</title>
        <authorList>
            <person name="Schnaars V."/>
            <person name="Wohlbrand L."/>
            <person name="Scheve S."/>
            <person name="Hinrichs C."/>
            <person name="Reinhardt R."/>
            <person name="Rabus R."/>
        </authorList>
    </citation>
    <scope>NUCLEOTIDE SEQUENCE</scope>
    <source>
        <strain evidence="6">4be13</strain>
    </source>
</reference>
<dbReference type="GO" id="GO:0008690">
    <property type="term" value="F:3-deoxy-manno-octulosonate cytidylyltransferase activity"/>
    <property type="evidence" value="ECO:0007669"/>
    <property type="project" value="UniProtKB-UniRule"/>
</dbReference>
<dbReference type="NCBIfam" id="NF003950">
    <property type="entry name" value="PRK05450.1-3"/>
    <property type="match status" value="1"/>
</dbReference>
<dbReference type="InterPro" id="IPR029044">
    <property type="entry name" value="Nucleotide-diphossugar_trans"/>
</dbReference>
<dbReference type="PANTHER" id="PTHR42866:SF2">
    <property type="entry name" value="3-DEOXY-MANNO-OCTULOSONATE CYTIDYLYLTRANSFERASE, MITOCHONDRIAL"/>
    <property type="match status" value="1"/>
</dbReference>
<evidence type="ECO:0000256" key="2">
    <source>
        <dbReference type="ARBA" id="ARBA00022679"/>
    </source>
</evidence>
<dbReference type="GO" id="GO:0033468">
    <property type="term" value="P:CMP-keto-3-deoxy-D-manno-octulosonic acid biosynthetic process"/>
    <property type="evidence" value="ECO:0007669"/>
    <property type="project" value="UniProtKB-UniRule"/>
</dbReference>
<evidence type="ECO:0000256" key="3">
    <source>
        <dbReference type="ARBA" id="ARBA00022695"/>
    </source>
</evidence>
<dbReference type="NCBIfam" id="NF009905">
    <property type="entry name" value="PRK13368.1"/>
    <property type="match status" value="1"/>
</dbReference>
<dbReference type="NCBIfam" id="TIGR00466">
    <property type="entry name" value="kdsB"/>
    <property type="match status" value="1"/>
</dbReference>
<dbReference type="FunFam" id="3.90.550.10:FF:000011">
    <property type="entry name" value="3-deoxy-manno-octulosonate cytidylyltransferase"/>
    <property type="match status" value="1"/>
</dbReference>
<name>A0A975BV75_9BACT</name>
<dbReference type="Gene3D" id="3.90.550.10">
    <property type="entry name" value="Spore Coat Polysaccharide Biosynthesis Protein SpsA, Chain A"/>
    <property type="match status" value="1"/>
</dbReference>
<comment type="catalytic activity">
    <reaction evidence="5">
        <text>3-deoxy-alpha-D-manno-oct-2-ulosonate + CTP = CMP-3-deoxy-beta-D-manno-octulosonate + diphosphate</text>
        <dbReference type="Rhea" id="RHEA:23448"/>
        <dbReference type="ChEBI" id="CHEBI:33019"/>
        <dbReference type="ChEBI" id="CHEBI:37563"/>
        <dbReference type="ChEBI" id="CHEBI:85986"/>
        <dbReference type="ChEBI" id="CHEBI:85987"/>
        <dbReference type="EC" id="2.7.7.38"/>
    </reaction>
</comment>
<dbReference type="EMBL" id="CP061800">
    <property type="protein sequence ID" value="QTA92376.1"/>
    <property type="molecule type" value="Genomic_DNA"/>
</dbReference>
<evidence type="ECO:0000313" key="7">
    <source>
        <dbReference type="Proteomes" id="UP000663722"/>
    </source>
</evidence>
<keyword evidence="2 5" id="KW-0808">Transferase</keyword>
<keyword evidence="4 5" id="KW-0448">Lipopolysaccharide biosynthesis</keyword>
<dbReference type="RefSeq" id="WP_207679764.1">
    <property type="nucleotide sequence ID" value="NZ_CP061800.1"/>
</dbReference>
<dbReference type="GO" id="GO:0016020">
    <property type="term" value="C:membrane"/>
    <property type="evidence" value="ECO:0007669"/>
    <property type="project" value="UniProtKB-SubCell"/>
</dbReference>
<dbReference type="PANTHER" id="PTHR42866">
    <property type="entry name" value="3-DEOXY-MANNO-OCTULOSONATE CYTIDYLYLTRANSFERASE"/>
    <property type="match status" value="1"/>
</dbReference>
<dbReference type="Pfam" id="PF02348">
    <property type="entry name" value="CTP_transf_3"/>
    <property type="match status" value="1"/>
</dbReference>
<dbReference type="AlphaFoldDB" id="A0A975BV75"/>
<dbReference type="NCBIfam" id="NF003952">
    <property type="entry name" value="PRK05450.1-5"/>
    <property type="match status" value="1"/>
</dbReference>
<dbReference type="GO" id="GO:0009103">
    <property type="term" value="P:lipopolysaccharide biosynthetic process"/>
    <property type="evidence" value="ECO:0007669"/>
    <property type="project" value="UniProtKB-UniRule"/>
</dbReference>
<evidence type="ECO:0000256" key="1">
    <source>
        <dbReference type="ARBA" id="ARBA00004370"/>
    </source>
</evidence>
<keyword evidence="7" id="KW-1185">Reference proteome</keyword>
<comment type="subcellular location">
    <subcellularLocation>
        <location evidence="5">Cytoplasm</location>
    </subcellularLocation>
    <subcellularLocation>
        <location evidence="1">Membrane</location>
    </subcellularLocation>
</comment>
<comment type="similarity">
    <text evidence="5">Belongs to the KdsB family.</text>
</comment>
<dbReference type="InterPro" id="IPR004528">
    <property type="entry name" value="KdsB"/>
</dbReference>
<comment type="function">
    <text evidence="5">Activates KDO (a required 8-carbon sugar) for incorporation into bacterial lipopolysaccharide in Gram-negative bacteria.</text>
</comment>
<keyword evidence="5" id="KW-0963">Cytoplasm</keyword>